<evidence type="ECO:0000313" key="3">
    <source>
        <dbReference type="Proteomes" id="UP000675554"/>
    </source>
</evidence>
<accession>A0A8T4IKV8</accession>
<dbReference type="PANTHER" id="PTHR32305:SF15">
    <property type="entry name" value="PROTEIN RHSA-RELATED"/>
    <property type="match status" value="1"/>
</dbReference>
<name>A0A8T4IKV8_9ACTN</name>
<dbReference type="EMBL" id="JAGSMN010000146">
    <property type="protein sequence ID" value="MBR7672946.1"/>
    <property type="molecule type" value="Genomic_DNA"/>
</dbReference>
<dbReference type="PRINTS" id="PR00394">
    <property type="entry name" value="RHSPROTEIN"/>
</dbReference>
<feature type="domain" description="Tox-ART-HYD1" evidence="1">
    <location>
        <begin position="85"/>
        <end position="187"/>
    </location>
</feature>
<reference evidence="2" key="1">
    <citation type="submission" date="2021-04" db="EMBL/GenBank/DDBJ databases">
        <title>Sequencing of actinobacteria type strains.</title>
        <authorList>
            <person name="Nguyen G.-S."/>
            <person name="Wentzel A."/>
        </authorList>
    </citation>
    <scope>NUCLEOTIDE SEQUENCE</scope>
    <source>
        <strain evidence="2">DSM 42095</strain>
    </source>
</reference>
<dbReference type="InterPro" id="IPR028920">
    <property type="entry name" value="Tox-ART-HYD1_dom"/>
</dbReference>
<evidence type="ECO:0000259" key="1">
    <source>
        <dbReference type="Pfam" id="PF15633"/>
    </source>
</evidence>
<dbReference type="InterPro" id="IPR050708">
    <property type="entry name" value="T6SS_VgrG/RHS"/>
</dbReference>
<keyword evidence="3" id="KW-1185">Reference proteome</keyword>
<comment type="caution">
    <text evidence="2">The sequence shown here is derived from an EMBL/GenBank/DDBJ whole genome shotgun (WGS) entry which is preliminary data.</text>
</comment>
<proteinExistence type="predicted"/>
<dbReference type="AlphaFoldDB" id="A0A8T4IKV8"/>
<dbReference type="PANTHER" id="PTHR32305">
    <property type="match status" value="1"/>
</dbReference>
<gene>
    <name evidence="2" type="ORF">KDA82_07940</name>
</gene>
<dbReference type="NCBIfam" id="TIGR03696">
    <property type="entry name" value="Rhs_assc_core"/>
    <property type="match status" value="1"/>
</dbReference>
<dbReference type="Gene3D" id="2.180.10.10">
    <property type="entry name" value="RHS repeat-associated core"/>
    <property type="match status" value="1"/>
</dbReference>
<dbReference type="Proteomes" id="UP000675554">
    <property type="component" value="Unassembled WGS sequence"/>
</dbReference>
<evidence type="ECO:0000313" key="2">
    <source>
        <dbReference type="EMBL" id="MBR7672946.1"/>
    </source>
</evidence>
<dbReference type="InterPro" id="IPR022385">
    <property type="entry name" value="Rhs_assc_core"/>
</dbReference>
<protein>
    <recommendedName>
        <fullName evidence="1">Tox-ART-HYD1 domain-containing protein</fullName>
    </recommendedName>
</protein>
<organism evidence="2 3">
    <name type="scientific">Streptomyces daliensis</name>
    <dbReference type="NCBI Taxonomy" id="299421"/>
    <lineage>
        <taxon>Bacteria</taxon>
        <taxon>Bacillati</taxon>
        <taxon>Actinomycetota</taxon>
        <taxon>Actinomycetes</taxon>
        <taxon>Kitasatosporales</taxon>
        <taxon>Streptomycetaceae</taxon>
        <taxon>Streptomyces</taxon>
    </lineage>
</organism>
<sequence>MSMPPQSADLPRLAKHLDPESGLHYNLHRYYDPSTGRYASPDPLGLEPAPNPATYVHNPLTWTDYLGLAPECEETQVPPLKPSTLHHYTNEAGYQGILESGELRASLKAENPKDARFGDGQYLSDIEPGTRTGGQLSRAFLGVPWAGGKFTHFIEIDVSDLPVLQGKGRPDVFLVPNDGPLDIAGRIISHGKN</sequence>
<dbReference type="Pfam" id="PF15633">
    <property type="entry name" value="Tox-ART-HYD1"/>
    <property type="match status" value="1"/>
</dbReference>